<evidence type="ECO:0000313" key="9">
    <source>
        <dbReference type="Proteomes" id="UP000486534"/>
    </source>
</evidence>
<dbReference type="InterPro" id="IPR036259">
    <property type="entry name" value="MFS_trans_sf"/>
</dbReference>
<reference evidence="8 9" key="1">
    <citation type="submission" date="2019-10" db="EMBL/GenBank/DDBJ databases">
        <title>Pseudomonas dajingensis sp. nov., isolated from the profound head ulcers of farmed Murray cod (Maccullochella peelii peelii).</title>
        <authorList>
            <person name="Liu Y."/>
        </authorList>
    </citation>
    <scope>NUCLEOTIDE SEQUENCE [LARGE SCALE GENOMIC DNA]</scope>
    <source>
        <strain evidence="8 9">MC042</strain>
    </source>
</reference>
<dbReference type="InterPro" id="IPR011701">
    <property type="entry name" value="MFS"/>
</dbReference>
<feature type="transmembrane region" description="Helical" evidence="6">
    <location>
        <begin position="422"/>
        <end position="440"/>
    </location>
</feature>
<feature type="transmembrane region" description="Helical" evidence="6">
    <location>
        <begin position="194"/>
        <end position="214"/>
    </location>
</feature>
<name>A0A7X1PJD9_9PSED</name>
<dbReference type="EMBL" id="WHUV01000001">
    <property type="protein sequence ID" value="MQA52897.1"/>
    <property type="molecule type" value="Genomic_DNA"/>
</dbReference>
<dbReference type="Proteomes" id="UP000486534">
    <property type="component" value="Unassembled WGS sequence"/>
</dbReference>
<feature type="transmembrane region" description="Helical" evidence="6">
    <location>
        <begin position="159"/>
        <end position="182"/>
    </location>
</feature>
<evidence type="ECO:0000256" key="1">
    <source>
        <dbReference type="ARBA" id="ARBA00004141"/>
    </source>
</evidence>
<keyword evidence="2" id="KW-0813">Transport</keyword>
<gene>
    <name evidence="8" type="ORF">GDH07_06090</name>
</gene>
<comment type="subcellular location">
    <subcellularLocation>
        <location evidence="1">Membrane</location>
        <topology evidence="1">Multi-pass membrane protein</topology>
    </subcellularLocation>
</comment>
<evidence type="ECO:0000256" key="5">
    <source>
        <dbReference type="ARBA" id="ARBA00023136"/>
    </source>
</evidence>
<evidence type="ECO:0000256" key="6">
    <source>
        <dbReference type="SAM" id="Phobius"/>
    </source>
</evidence>
<keyword evidence="5 6" id="KW-0472">Membrane</keyword>
<keyword evidence="4 6" id="KW-1133">Transmembrane helix</keyword>
<feature type="transmembrane region" description="Helical" evidence="6">
    <location>
        <begin position="45"/>
        <end position="66"/>
    </location>
</feature>
<dbReference type="AlphaFoldDB" id="A0A7X1PJD9"/>
<dbReference type="Pfam" id="PF07690">
    <property type="entry name" value="MFS_1"/>
    <property type="match status" value="1"/>
</dbReference>
<dbReference type="Gene3D" id="1.20.1720.10">
    <property type="entry name" value="Multidrug resistance protein D"/>
    <property type="match status" value="1"/>
</dbReference>
<dbReference type="PANTHER" id="PTHR42718">
    <property type="entry name" value="MAJOR FACILITATOR SUPERFAMILY MULTIDRUG TRANSPORTER MFSC"/>
    <property type="match status" value="1"/>
</dbReference>
<feature type="domain" description="Major facilitator superfamily (MFS) profile" evidence="7">
    <location>
        <begin position="7"/>
        <end position="444"/>
    </location>
</feature>
<dbReference type="GO" id="GO:0022857">
    <property type="term" value="F:transmembrane transporter activity"/>
    <property type="evidence" value="ECO:0007669"/>
    <property type="project" value="InterPro"/>
</dbReference>
<comment type="caution">
    <text evidence="8">The sequence shown here is derived from an EMBL/GenBank/DDBJ whole genome shotgun (WGS) entry which is preliminary data.</text>
</comment>
<dbReference type="GO" id="GO:0016020">
    <property type="term" value="C:membrane"/>
    <property type="evidence" value="ECO:0007669"/>
    <property type="project" value="UniProtKB-SubCell"/>
</dbReference>
<feature type="transmembrane region" description="Helical" evidence="6">
    <location>
        <begin position="73"/>
        <end position="95"/>
    </location>
</feature>
<feature type="transmembrane region" description="Helical" evidence="6">
    <location>
        <begin position="397"/>
        <end position="416"/>
    </location>
</feature>
<feature type="transmembrane region" description="Helical" evidence="6">
    <location>
        <begin position="7"/>
        <end position="33"/>
    </location>
</feature>
<proteinExistence type="predicted"/>
<dbReference type="RefSeq" id="WP_152896920.1">
    <property type="nucleotide sequence ID" value="NZ_WHUV01000001.1"/>
</dbReference>
<dbReference type="PANTHER" id="PTHR42718:SF9">
    <property type="entry name" value="MAJOR FACILITATOR SUPERFAMILY MULTIDRUG TRANSPORTER MFSC"/>
    <property type="match status" value="1"/>
</dbReference>
<dbReference type="SUPFAM" id="SSF103473">
    <property type="entry name" value="MFS general substrate transporter"/>
    <property type="match status" value="1"/>
</dbReference>
<feature type="transmembrane region" description="Helical" evidence="6">
    <location>
        <begin position="101"/>
        <end position="122"/>
    </location>
</feature>
<evidence type="ECO:0000256" key="4">
    <source>
        <dbReference type="ARBA" id="ARBA00022989"/>
    </source>
</evidence>
<dbReference type="InterPro" id="IPR020846">
    <property type="entry name" value="MFS_dom"/>
</dbReference>
<feature type="transmembrane region" description="Helical" evidence="6">
    <location>
        <begin position="296"/>
        <end position="313"/>
    </location>
</feature>
<feature type="transmembrane region" description="Helical" evidence="6">
    <location>
        <begin position="134"/>
        <end position="153"/>
    </location>
</feature>
<protein>
    <submittedName>
        <fullName evidence="8">MFS transporter</fullName>
    </submittedName>
</protein>
<sequence length="456" mass="48716">MTYRYKVAVVFLLGFFIDCVNIFMSAVALPSIATQLQVSSASVAWVANAYILGLTLVIPISPWLAARLGNRQVIAASMLLFSLAGLFCGLAEGFLPLVAWRLLQGMAGGLLIPLGQALTFNLFQGSQRARISTLVMAVALLAPALSPTLGGTIVDLGSWRWVFFASLPLSLLTTLLAWSWIANEDRQVARRPDLRGLLLVSCALAGLLLGMSLYGSGYPTQQALACLAGGLAFAQAYRWHCRRNPQPIVDLRLLGNVRLGLSVAIYHAIPGIFTGVNLLSLFFLQDNLHLSARHSGMFMLLYAAGALLAMLACGRFYNKLGAARLFAIALVLHSAGIATLCWVDSSRDLPLLIGAYLLMGLGGGAGANTAQTTALLDFSGSDTHQASVIWNINRQMAFSLGAAWLLMLYNLLLGHVPATSAFHLSLLLAALAGLLILPLLGKLTPPKKVLHAPVDR</sequence>
<keyword evidence="3 6" id="KW-0812">Transmembrane</keyword>
<evidence type="ECO:0000313" key="8">
    <source>
        <dbReference type="EMBL" id="MQA52897.1"/>
    </source>
</evidence>
<dbReference type="Gene3D" id="1.20.1250.20">
    <property type="entry name" value="MFS general substrate transporter like domains"/>
    <property type="match status" value="1"/>
</dbReference>
<feature type="transmembrane region" description="Helical" evidence="6">
    <location>
        <begin position="325"/>
        <end position="345"/>
    </location>
</feature>
<evidence type="ECO:0000256" key="3">
    <source>
        <dbReference type="ARBA" id="ARBA00022692"/>
    </source>
</evidence>
<evidence type="ECO:0000259" key="7">
    <source>
        <dbReference type="PROSITE" id="PS50850"/>
    </source>
</evidence>
<organism evidence="8 9">
    <name type="scientific">Pseudomonas piscis</name>
    <dbReference type="NCBI Taxonomy" id="2614538"/>
    <lineage>
        <taxon>Bacteria</taxon>
        <taxon>Pseudomonadati</taxon>
        <taxon>Pseudomonadota</taxon>
        <taxon>Gammaproteobacteria</taxon>
        <taxon>Pseudomonadales</taxon>
        <taxon>Pseudomonadaceae</taxon>
        <taxon>Pseudomonas</taxon>
    </lineage>
</organism>
<accession>A0A7X1PJD9</accession>
<feature type="transmembrane region" description="Helical" evidence="6">
    <location>
        <begin position="351"/>
        <end position="376"/>
    </location>
</feature>
<feature type="transmembrane region" description="Helical" evidence="6">
    <location>
        <begin position="259"/>
        <end position="284"/>
    </location>
</feature>
<evidence type="ECO:0000256" key="2">
    <source>
        <dbReference type="ARBA" id="ARBA00022448"/>
    </source>
</evidence>
<dbReference type="PROSITE" id="PS50850">
    <property type="entry name" value="MFS"/>
    <property type="match status" value="1"/>
</dbReference>